<gene>
    <name evidence="1" type="ORF">GCM10023153_05890</name>
</gene>
<reference evidence="2" key="1">
    <citation type="journal article" date="2019" name="Int. J. Syst. Evol. Microbiol.">
        <title>The Global Catalogue of Microorganisms (GCM) 10K type strain sequencing project: providing services to taxonomists for standard genome sequencing and annotation.</title>
        <authorList>
            <consortium name="The Broad Institute Genomics Platform"/>
            <consortium name="The Broad Institute Genome Sequencing Center for Infectious Disease"/>
            <person name="Wu L."/>
            <person name="Ma J."/>
        </authorList>
    </citation>
    <scope>NUCLEOTIDE SEQUENCE [LARGE SCALE GENOMIC DNA]</scope>
    <source>
        <strain evidence="2">JCM 17738</strain>
    </source>
</reference>
<dbReference type="SUPFAM" id="SSF52540">
    <property type="entry name" value="P-loop containing nucleoside triphosphate hydrolases"/>
    <property type="match status" value="1"/>
</dbReference>
<dbReference type="Proteomes" id="UP001500390">
    <property type="component" value="Unassembled WGS sequence"/>
</dbReference>
<organism evidence="1 2">
    <name type="scientific">Ornithinibacter aureus</name>
    <dbReference type="NCBI Taxonomy" id="622664"/>
    <lineage>
        <taxon>Bacteria</taxon>
        <taxon>Bacillati</taxon>
        <taxon>Actinomycetota</taxon>
        <taxon>Actinomycetes</taxon>
        <taxon>Micrococcales</taxon>
        <taxon>Intrasporangiaceae</taxon>
        <taxon>Ornithinibacter</taxon>
    </lineage>
</organism>
<proteinExistence type="predicted"/>
<comment type="caution">
    <text evidence="1">The sequence shown here is derived from an EMBL/GenBank/DDBJ whole genome shotgun (WGS) entry which is preliminary data.</text>
</comment>
<dbReference type="RefSeq" id="WP_159901502.1">
    <property type="nucleotide sequence ID" value="NZ_BAABFX010000010.1"/>
</dbReference>
<keyword evidence="2" id="KW-1185">Reference proteome</keyword>
<dbReference type="InterPro" id="IPR027417">
    <property type="entry name" value="P-loop_NTPase"/>
</dbReference>
<accession>A0ABP8JES4</accession>
<dbReference type="Gene3D" id="3.40.50.300">
    <property type="entry name" value="P-loop containing nucleotide triphosphate hydrolases"/>
    <property type="match status" value="1"/>
</dbReference>
<name>A0ABP8JES4_9MICO</name>
<evidence type="ECO:0000313" key="1">
    <source>
        <dbReference type="EMBL" id="GAA4389554.1"/>
    </source>
</evidence>
<dbReference type="EMBL" id="BAABFX010000010">
    <property type="protein sequence ID" value="GAA4389554.1"/>
    <property type="molecule type" value="Genomic_DNA"/>
</dbReference>
<protein>
    <submittedName>
        <fullName evidence="1">Uncharacterized protein</fullName>
    </submittedName>
</protein>
<evidence type="ECO:0000313" key="2">
    <source>
        <dbReference type="Proteomes" id="UP001500390"/>
    </source>
</evidence>
<sequence>MSPQSVIAVVGASGGLGASTLALAVARRLAATGPDAVVADLDLTRGGLEVTAGVEHLPGQRWNDLCEVRGRLPPGALAARLPTEDGVHVLSARGGAGPDISERAVQDVLGSLAEGPARLVVDLPLGSLVLPAVLGHHPLVLVLSGLRTRALADAYAAVAHLLDHAEQVRAPVDLRLITRGPRSAARIVDEVVAHLGIAHLHHLRDDPHVPRDAERGLFPGIARDEVRRCADAVVAVVDDAAKAS</sequence>